<organism evidence="3 4">
    <name type="scientific">Pseudomonas bharatica CSV86</name>
    <dbReference type="NCBI Taxonomy" id="1005395"/>
    <lineage>
        <taxon>Bacteria</taxon>
        <taxon>Pseudomonadati</taxon>
        <taxon>Pseudomonadota</taxon>
        <taxon>Gammaproteobacteria</taxon>
        <taxon>Pseudomonadales</taxon>
        <taxon>Pseudomonadaceae</taxon>
        <taxon>Pseudomonas</taxon>
        <taxon>Pseudomonas bharatica</taxon>
    </lineage>
</organism>
<evidence type="ECO:0000313" key="3">
    <source>
        <dbReference type="EMBL" id="NNJ18465.1"/>
    </source>
</evidence>
<dbReference type="EMBL" id="AMWJ02000002">
    <property type="protein sequence ID" value="NNJ18465.1"/>
    <property type="molecule type" value="Genomic_DNA"/>
</dbReference>
<evidence type="ECO:0000259" key="2">
    <source>
        <dbReference type="Pfam" id="PF20579"/>
    </source>
</evidence>
<keyword evidence="4" id="KW-1185">Reference proteome</keyword>
<feature type="region of interest" description="Disordered" evidence="1">
    <location>
        <begin position="44"/>
        <end position="72"/>
    </location>
</feature>
<gene>
    <name evidence="3" type="ORF">CSV86_026450</name>
</gene>
<dbReference type="AlphaFoldDB" id="A0A7K4ELI0"/>
<evidence type="ECO:0000313" key="4">
    <source>
        <dbReference type="Proteomes" id="UP000010448"/>
    </source>
</evidence>
<dbReference type="RefSeq" id="WP_170395049.1">
    <property type="nucleotide sequence ID" value="NZ_AMWJ02000002.1"/>
</dbReference>
<protein>
    <recommendedName>
        <fullName evidence="2">LapA adhesin domain-containing protein</fullName>
    </recommendedName>
</protein>
<feature type="domain" description="LapA adhesin" evidence="2">
    <location>
        <begin position="1"/>
        <end position="48"/>
    </location>
</feature>
<dbReference type="Proteomes" id="UP000010448">
    <property type="component" value="Unassembled WGS sequence"/>
</dbReference>
<name>A0A7K4ELI0_9PSED</name>
<dbReference type="Pfam" id="PF20579">
    <property type="entry name" value="LapA"/>
    <property type="match status" value="1"/>
</dbReference>
<evidence type="ECO:0000256" key="1">
    <source>
        <dbReference type="SAM" id="MobiDB-lite"/>
    </source>
</evidence>
<reference evidence="3 4" key="1">
    <citation type="journal article" date="2013" name="Genome Announc.">
        <title>Genome Sequence of Naphthalene-Degrading Soil Bacterium Pseudomonas putida CSV86.</title>
        <authorList>
            <person name="Phale P.S."/>
            <person name="Paliwal V."/>
            <person name="Raju S.C."/>
            <person name="Modak A."/>
            <person name="Purohit H.J."/>
        </authorList>
    </citation>
    <scope>NUCLEOTIDE SEQUENCE [LARGE SCALE GENOMIC DNA]</scope>
    <source>
        <strain evidence="3 4">CSV86</strain>
    </source>
</reference>
<sequence>MTVTLSNGSTINIAKGLSEGSVTVDAPKNSVYVDATNVSTSITATTAGLREGQRQLGSGRDLGHRLPSTPAP</sequence>
<dbReference type="InterPro" id="IPR046779">
    <property type="entry name" value="LapA_adhesin_dom"/>
</dbReference>
<proteinExistence type="predicted"/>
<comment type="caution">
    <text evidence="3">The sequence shown here is derived from an EMBL/GenBank/DDBJ whole genome shotgun (WGS) entry which is preliminary data.</text>
</comment>
<accession>A0A7K4ELI0</accession>